<evidence type="ECO:0000313" key="2">
    <source>
        <dbReference type="EMBL" id="CAE0675150.1"/>
    </source>
</evidence>
<evidence type="ECO:0008006" key="3">
    <source>
        <dbReference type="Google" id="ProtNLM"/>
    </source>
</evidence>
<dbReference type="PANTHER" id="PTHR30348">
    <property type="entry name" value="UNCHARACTERIZED PROTEIN YECE"/>
    <property type="match status" value="1"/>
</dbReference>
<dbReference type="EMBL" id="HBIV01037823">
    <property type="protein sequence ID" value="CAE0675150.1"/>
    <property type="molecule type" value="Transcribed_RNA"/>
</dbReference>
<dbReference type="SUPFAM" id="SSF117396">
    <property type="entry name" value="TM1631-like"/>
    <property type="match status" value="1"/>
</dbReference>
<evidence type="ECO:0000256" key="1">
    <source>
        <dbReference type="SAM" id="MobiDB-lite"/>
    </source>
</evidence>
<dbReference type="InterPro" id="IPR036520">
    <property type="entry name" value="UPF0759_sf"/>
</dbReference>
<feature type="region of interest" description="Disordered" evidence="1">
    <location>
        <begin position="107"/>
        <end position="126"/>
    </location>
</feature>
<protein>
    <recommendedName>
        <fullName evidence="3">DUF72 domain-containing protein</fullName>
    </recommendedName>
</protein>
<dbReference type="InterPro" id="IPR002763">
    <property type="entry name" value="DUF72"/>
</dbReference>
<dbReference type="Pfam" id="PF01904">
    <property type="entry name" value="DUF72"/>
    <property type="match status" value="1"/>
</dbReference>
<organism evidence="2">
    <name type="scientific">Lotharella globosa</name>
    <dbReference type="NCBI Taxonomy" id="91324"/>
    <lineage>
        <taxon>Eukaryota</taxon>
        <taxon>Sar</taxon>
        <taxon>Rhizaria</taxon>
        <taxon>Cercozoa</taxon>
        <taxon>Chlorarachniophyceae</taxon>
        <taxon>Lotharella</taxon>
    </lineage>
</organism>
<proteinExistence type="predicted"/>
<sequence length="454" mass="50527">MSSAARIAATTSSHNGRVIHGTCGWSDSGAPWYKAGKTAAERLRVYSRHYGFGCVEVDTTCYSLKNPTTIQHWAAATPPGFTFHVKIFGFFPAQGGALQSLPRDLRGRVPSHASRTQGSKPPTAPTAMRHVRLSELPEAVVNELWRRFNAMLQPLVSTKKMGAVLVQFHTGFAPSKGAEAHVRWVRAHLRPDVKMAVEFRNRSWLDSKRHSPSSSLSSAPPHPPTSRLFHTCELLRDIGAKLVASDDLLHEVQQKDRFQRGLREGSARVRLAPVLRALPKKNGGDGEFAYCRVHRRHGTDRLMRPEEIQDWVSKLKQYADVGNTNASAVGRGSSGPSSRNTGPVYFLWGTDHADQPIQNRRMLDAALPERMQYDWASQVREIEARTPGSIRSMFAKAAQRQPRKASRKLPPPATERKNAAGSKRPVENSAKKLGSAQKRMKRGQLGIADFFRKR</sequence>
<reference evidence="2" key="1">
    <citation type="submission" date="2021-01" db="EMBL/GenBank/DDBJ databases">
        <authorList>
            <person name="Corre E."/>
            <person name="Pelletier E."/>
            <person name="Niang G."/>
            <person name="Scheremetjew M."/>
            <person name="Finn R."/>
            <person name="Kale V."/>
            <person name="Holt S."/>
            <person name="Cochrane G."/>
            <person name="Meng A."/>
            <person name="Brown T."/>
            <person name="Cohen L."/>
        </authorList>
    </citation>
    <scope>NUCLEOTIDE SEQUENCE</scope>
    <source>
        <strain evidence="2">CCCM811</strain>
    </source>
</reference>
<dbReference type="Gene3D" id="3.20.20.410">
    <property type="entry name" value="Protein of unknown function UPF0759"/>
    <property type="match status" value="1"/>
</dbReference>
<dbReference type="PANTHER" id="PTHR30348:SF4">
    <property type="entry name" value="DUF72 DOMAIN-CONTAINING PROTEIN"/>
    <property type="match status" value="1"/>
</dbReference>
<feature type="compositionally biased region" description="Basic and acidic residues" evidence="1">
    <location>
        <begin position="414"/>
        <end position="430"/>
    </location>
</feature>
<dbReference type="AlphaFoldDB" id="A0A7S3Z8B6"/>
<name>A0A7S3Z8B6_9EUKA</name>
<accession>A0A7S3Z8B6</accession>
<gene>
    <name evidence="2" type="ORF">LGLO00237_LOCUS26926</name>
</gene>
<feature type="region of interest" description="Disordered" evidence="1">
    <location>
        <begin position="395"/>
        <end position="454"/>
    </location>
</feature>